<name>A0A255GRQ3_9ACTN</name>
<dbReference type="RefSeq" id="WP_094365365.1">
    <property type="nucleotide sequence ID" value="NZ_NMVQ01000046.1"/>
</dbReference>
<keyword evidence="3" id="KW-1185">Reference proteome</keyword>
<comment type="caution">
    <text evidence="2">The sequence shown here is derived from an EMBL/GenBank/DDBJ whole genome shotgun (WGS) entry which is preliminary data.</text>
</comment>
<protein>
    <submittedName>
        <fullName evidence="2">Uncharacterized protein</fullName>
    </submittedName>
</protein>
<proteinExistence type="predicted"/>
<organism evidence="2 3">
    <name type="scientific">Enemella dayhoffiae</name>
    <dbReference type="NCBI Taxonomy" id="2016507"/>
    <lineage>
        <taxon>Bacteria</taxon>
        <taxon>Bacillati</taxon>
        <taxon>Actinomycetota</taxon>
        <taxon>Actinomycetes</taxon>
        <taxon>Propionibacteriales</taxon>
        <taxon>Propionibacteriaceae</taxon>
        <taxon>Enemella</taxon>
    </lineage>
</organism>
<evidence type="ECO:0000256" key="1">
    <source>
        <dbReference type="SAM" id="MobiDB-lite"/>
    </source>
</evidence>
<reference evidence="2 3" key="1">
    <citation type="submission" date="2017-07" db="EMBL/GenBank/DDBJ databases">
        <title>Draft whole genome sequences of clinical Proprionibacteriaceae strains.</title>
        <authorList>
            <person name="Bernier A.-M."/>
            <person name="Bernard K."/>
            <person name="Domingo M.-C."/>
        </authorList>
    </citation>
    <scope>NUCLEOTIDE SEQUENCE [LARGE SCALE GENOMIC DNA]</scope>
    <source>
        <strain evidence="2 3">NML 130396</strain>
    </source>
</reference>
<dbReference type="EMBL" id="NMVQ01000046">
    <property type="protein sequence ID" value="OYO17286.1"/>
    <property type="molecule type" value="Genomic_DNA"/>
</dbReference>
<dbReference type="AlphaFoldDB" id="A0A255GRQ3"/>
<dbReference type="Proteomes" id="UP000216311">
    <property type="component" value="Unassembled WGS sequence"/>
</dbReference>
<feature type="compositionally biased region" description="Pro residues" evidence="1">
    <location>
        <begin position="59"/>
        <end position="69"/>
    </location>
</feature>
<accession>A0A255GRQ3</accession>
<evidence type="ECO:0000313" key="2">
    <source>
        <dbReference type="EMBL" id="OYO17286.1"/>
    </source>
</evidence>
<evidence type="ECO:0000313" key="3">
    <source>
        <dbReference type="Proteomes" id="UP000216311"/>
    </source>
</evidence>
<gene>
    <name evidence="2" type="ORF">CGZ93_17145</name>
</gene>
<feature type="region of interest" description="Disordered" evidence="1">
    <location>
        <begin position="48"/>
        <end position="69"/>
    </location>
</feature>
<sequence length="69" mass="6962">MTNFLVGLAMSEDLNKTITAGDQKASPMILLPVAVNVLVAVVGWIQTPNGPARGQVDPPATPAPAPAAG</sequence>